<keyword evidence="5" id="KW-1185">Reference proteome</keyword>
<feature type="region of interest" description="Disordered" evidence="2">
    <location>
        <begin position="131"/>
        <end position="167"/>
    </location>
</feature>
<proteinExistence type="predicted"/>
<evidence type="ECO:0000259" key="3">
    <source>
        <dbReference type="PROSITE" id="PS50894"/>
    </source>
</evidence>
<dbReference type="PANTHER" id="PTHR43395">
    <property type="entry name" value="SENSOR HISTIDINE KINASE CHEA"/>
    <property type="match status" value="1"/>
</dbReference>
<accession>A0ABT0UEE6</accession>
<name>A0ABT0UEE6_9BACT</name>
<evidence type="ECO:0000313" key="4">
    <source>
        <dbReference type="EMBL" id="MCM2374738.1"/>
    </source>
</evidence>
<dbReference type="EMBL" id="JAMQBK010000097">
    <property type="protein sequence ID" value="MCM2374738.1"/>
    <property type="molecule type" value="Genomic_DNA"/>
</dbReference>
<evidence type="ECO:0000256" key="1">
    <source>
        <dbReference type="PROSITE-ProRule" id="PRU00110"/>
    </source>
</evidence>
<evidence type="ECO:0000256" key="2">
    <source>
        <dbReference type="SAM" id="MobiDB-lite"/>
    </source>
</evidence>
<dbReference type="Pfam" id="PF01627">
    <property type="entry name" value="Hpt"/>
    <property type="match status" value="1"/>
</dbReference>
<feature type="domain" description="HPt" evidence="3">
    <location>
        <begin position="1"/>
        <end position="105"/>
    </location>
</feature>
<protein>
    <submittedName>
        <fullName evidence="4">Hpt domain-containing protein</fullName>
    </submittedName>
</protein>
<dbReference type="PROSITE" id="PS50894">
    <property type="entry name" value="HPT"/>
    <property type="match status" value="1"/>
</dbReference>
<dbReference type="Gene3D" id="3.30.565.10">
    <property type="entry name" value="Histidine kinase-like ATPase, C-terminal domain"/>
    <property type="match status" value="1"/>
</dbReference>
<dbReference type="Gene3D" id="1.20.120.160">
    <property type="entry name" value="HPT domain"/>
    <property type="match status" value="1"/>
</dbReference>
<dbReference type="Proteomes" id="UP001202961">
    <property type="component" value="Unassembled WGS sequence"/>
</dbReference>
<dbReference type="PANTHER" id="PTHR43395:SF8">
    <property type="entry name" value="HISTIDINE KINASE"/>
    <property type="match status" value="1"/>
</dbReference>
<dbReference type="SUPFAM" id="SSF55874">
    <property type="entry name" value="ATPase domain of HSP90 chaperone/DNA topoisomerase II/histidine kinase"/>
    <property type="match status" value="1"/>
</dbReference>
<dbReference type="InterPro" id="IPR036890">
    <property type="entry name" value="HATPase_C_sf"/>
</dbReference>
<organism evidence="4 5">
    <name type="scientific">Aporhodopirellula aestuarii</name>
    <dbReference type="NCBI Taxonomy" id="2950107"/>
    <lineage>
        <taxon>Bacteria</taxon>
        <taxon>Pseudomonadati</taxon>
        <taxon>Planctomycetota</taxon>
        <taxon>Planctomycetia</taxon>
        <taxon>Pirellulales</taxon>
        <taxon>Pirellulaceae</taxon>
        <taxon>Aporhodopirellula</taxon>
    </lineage>
</organism>
<gene>
    <name evidence="4" type="ORF">NB063_29290</name>
</gene>
<comment type="caution">
    <text evidence="4">The sequence shown here is derived from an EMBL/GenBank/DDBJ whole genome shotgun (WGS) entry which is preliminary data.</text>
</comment>
<dbReference type="InterPro" id="IPR051315">
    <property type="entry name" value="Bact_Chemotaxis_CheA"/>
</dbReference>
<sequence>MDDSELHAVLIEEAREHLSDLETRLLEIKSPHSHDADVSVQAGLRVIGSLQDVASSLGLRQISEVACRLEKILTRYRDKTLLPDSLSVNVMLAAGDHLKEVIDCVETGDDIDGSVVCRRLDAILLQSSADQLTPTSRRGSAAQPKTPAPKGRSTIERKPPVQRKPSPRKIDFVTDRVIDSLDRVDSHVGDVLMGCDVPPAPIPSGVAPDHQGSTGRIGSKVCVNAAMLDRLTLLAGELATNRDQWMALLSDGTLPNAIDSCSADARGSLPAIAGQLNRVADELHDTIAQVRMQPIENLFARLKNEVRDLGVALGKTIELKTQGGEVEVDNAILQTLADPLTHLVRNACVHGVESSATRQAIGKPAVGTVSLCGYQDAGSLTVEVADDGAGFDPDVLQANAVGRLHNAMKIDVVSAIGTGTTVRVTVPLTLRKGETAS</sequence>
<comment type="caution">
    <text evidence="1">Lacks conserved residue(s) required for the propagation of feature annotation.</text>
</comment>
<dbReference type="InterPro" id="IPR036641">
    <property type="entry name" value="HPT_dom_sf"/>
</dbReference>
<dbReference type="RefSeq" id="WP_250932820.1">
    <property type="nucleotide sequence ID" value="NZ_JAMQBK010000097.1"/>
</dbReference>
<reference evidence="4 5" key="1">
    <citation type="journal article" date="2022" name="Syst. Appl. Microbiol.">
        <title>Rhodopirellula aestuarii sp. nov., a novel member of the genus Rhodopirellula isolated from brackish sediments collected in the Tagus River estuary, Portugal.</title>
        <authorList>
            <person name="Vitorino I.R."/>
            <person name="Klimek D."/>
            <person name="Calusinska M."/>
            <person name="Lobo-da-Cunha A."/>
            <person name="Vasconcelos V."/>
            <person name="Lage O.M."/>
        </authorList>
    </citation>
    <scope>NUCLEOTIDE SEQUENCE [LARGE SCALE GENOMIC DNA]</scope>
    <source>
        <strain evidence="4 5">ICT_H3.1</strain>
    </source>
</reference>
<dbReference type="SUPFAM" id="SSF47226">
    <property type="entry name" value="Histidine-containing phosphotransfer domain, HPT domain"/>
    <property type="match status" value="1"/>
</dbReference>
<evidence type="ECO:0000313" key="5">
    <source>
        <dbReference type="Proteomes" id="UP001202961"/>
    </source>
</evidence>
<dbReference type="InterPro" id="IPR008207">
    <property type="entry name" value="Sig_transdc_His_kin_Hpt_dom"/>
</dbReference>